<dbReference type="SMART" id="SM00448">
    <property type="entry name" value="REC"/>
    <property type="match status" value="1"/>
</dbReference>
<dbReference type="SUPFAM" id="SSF52172">
    <property type="entry name" value="CheY-like"/>
    <property type="match status" value="1"/>
</dbReference>
<dbReference type="PROSITE" id="PS50112">
    <property type="entry name" value="PAS"/>
    <property type="match status" value="1"/>
</dbReference>
<dbReference type="InterPro" id="IPR013655">
    <property type="entry name" value="PAS_fold_3"/>
</dbReference>
<feature type="domain" description="EAL" evidence="5">
    <location>
        <begin position="454"/>
        <end position="708"/>
    </location>
</feature>
<dbReference type="InterPro" id="IPR001633">
    <property type="entry name" value="EAL_dom"/>
</dbReference>
<reference evidence="7 8" key="1">
    <citation type="submission" date="2016-12" db="EMBL/GenBank/DDBJ databases">
        <title>Isolation and genomic insights into novel planktonic Zetaproteobacteria from stratified waters of the Chesapeake Bay.</title>
        <authorList>
            <person name="McAllister S.M."/>
            <person name="Kato S."/>
            <person name="Chan C.S."/>
            <person name="Chiu B.K."/>
            <person name="Field E.K."/>
        </authorList>
    </citation>
    <scope>NUCLEOTIDE SEQUENCE [LARGE SCALE GENOMIC DNA]</scope>
    <source>
        <strain evidence="7 8">CP-8</strain>
    </source>
</reference>
<dbReference type="InterPro" id="IPR001610">
    <property type="entry name" value="PAC"/>
</dbReference>
<dbReference type="Gene3D" id="3.20.20.450">
    <property type="entry name" value="EAL domain"/>
    <property type="match status" value="1"/>
</dbReference>
<dbReference type="SMART" id="SM00052">
    <property type="entry name" value="EAL"/>
    <property type="match status" value="1"/>
</dbReference>
<dbReference type="CDD" id="cd01948">
    <property type="entry name" value="EAL"/>
    <property type="match status" value="1"/>
</dbReference>
<dbReference type="InterPro" id="IPR000160">
    <property type="entry name" value="GGDEF_dom"/>
</dbReference>
<evidence type="ECO:0000259" key="4">
    <source>
        <dbReference type="PROSITE" id="PS50113"/>
    </source>
</evidence>
<dbReference type="NCBIfam" id="TIGR00229">
    <property type="entry name" value="sensory_box"/>
    <property type="match status" value="1"/>
</dbReference>
<name>A0A2K8L1B0_9PROT</name>
<dbReference type="InterPro" id="IPR011006">
    <property type="entry name" value="CheY-like_superfamily"/>
</dbReference>
<dbReference type="InterPro" id="IPR029787">
    <property type="entry name" value="Nucleotide_cyclase"/>
</dbReference>
<feature type="modified residue" description="4-aspartylphosphate" evidence="1">
    <location>
        <position position="53"/>
    </location>
</feature>
<evidence type="ECO:0000259" key="5">
    <source>
        <dbReference type="PROSITE" id="PS50883"/>
    </source>
</evidence>
<evidence type="ECO:0000259" key="6">
    <source>
        <dbReference type="PROSITE" id="PS50887"/>
    </source>
</evidence>
<keyword evidence="1" id="KW-0597">Phosphoprotein</keyword>
<dbReference type="PANTHER" id="PTHR44757">
    <property type="entry name" value="DIGUANYLATE CYCLASE DGCP"/>
    <property type="match status" value="1"/>
</dbReference>
<feature type="domain" description="GGDEF" evidence="6">
    <location>
        <begin position="309"/>
        <end position="442"/>
    </location>
</feature>
<gene>
    <name evidence="7" type="ORF">Ga0123462_0210</name>
</gene>
<feature type="domain" description="PAC" evidence="4">
    <location>
        <begin position="226"/>
        <end position="277"/>
    </location>
</feature>
<dbReference type="CDD" id="cd00130">
    <property type="entry name" value="PAS"/>
    <property type="match status" value="1"/>
</dbReference>
<dbReference type="Gene3D" id="3.30.70.270">
    <property type="match status" value="1"/>
</dbReference>
<dbReference type="AlphaFoldDB" id="A0A2K8L1B0"/>
<dbReference type="CDD" id="cd01949">
    <property type="entry name" value="GGDEF"/>
    <property type="match status" value="1"/>
</dbReference>
<dbReference type="Gene3D" id="3.30.450.20">
    <property type="entry name" value="PAS domain"/>
    <property type="match status" value="1"/>
</dbReference>
<feature type="domain" description="PAS" evidence="3">
    <location>
        <begin position="150"/>
        <end position="224"/>
    </location>
</feature>
<dbReference type="FunFam" id="3.30.70.270:FF:000001">
    <property type="entry name" value="Diguanylate cyclase domain protein"/>
    <property type="match status" value="1"/>
</dbReference>
<dbReference type="PROSITE" id="PS50113">
    <property type="entry name" value="PAC"/>
    <property type="match status" value="1"/>
</dbReference>
<dbReference type="PANTHER" id="PTHR44757:SF2">
    <property type="entry name" value="BIOFILM ARCHITECTURE MAINTENANCE PROTEIN MBAA"/>
    <property type="match status" value="1"/>
</dbReference>
<proteinExistence type="predicted"/>
<dbReference type="NCBIfam" id="TIGR00254">
    <property type="entry name" value="GGDEF"/>
    <property type="match status" value="1"/>
</dbReference>
<dbReference type="InterPro" id="IPR043128">
    <property type="entry name" value="Rev_trsase/Diguanyl_cyclase"/>
</dbReference>
<sequence length="713" mass="80841">MKHKILIVDDQASLRDAYGEILEHAGFNVCKAKDYDAAIAMLNDGSIDLALLDILLEGKSGLDLLSYIRGHHPICPVIMMSGYADKKNTIEALRQGAADYLEKPIAPLELVHSIRHRLNYRALENENQQLQEYQAMHHRLKKSETEARMANERLNFLLTSTAAVIYSAKTNHPYGTTFISDNIKRMCGHDAEECLNTPSFRIHATHPDDLESVESELEKALERGNNRFEYRLRHKDGHYFWVADEIRLVKNPYGELEFLGFMSDITEHKLHEDRIREMAYSDLLTGLPNRSLYYDRLKQSIAQAHRNRTEMAVLFLDLDYFKPINDELGHEWGDKALIEVSRRLLECVRETDTVARIGGDEFSIILVDIASEEAAAVVADKIISRIQEPMILKENSYVLGVSIGICMKSHQDVDAEAYMRLADDAMYQAKQMGRNRYCIHRPGDEGMNDATTQELMVEKALRHAISNDELVIHYQPKVGLADGMITGMHALLRWDRGKEGMFYPDQFLPVANRTGLIVAIGEWVLRNACEQNRTWQDEGLPIVPVSVNVTVEQIRHPDFSEVVARILEESRLEASMLELEISESTLMQYGALAIPTLNQLNELGVRITIDNFGAGYFSLQALQAMPVHELKVNRSLIKQIGSGNDSSQITNAIISMGHILNHQVVAEGVETADQLQFLREHKSDGMLGYLSSPPVPPDEFVRQLKNRRSMLDH</sequence>
<protein>
    <submittedName>
        <fullName evidence="7">PAS domain S-box-containing protein/diguanylate cyclase (GGDEF) domain-containing protein</fullName>
    </submittedName>
</protein>
<dbReference type="Gene3D" id="3.40.50.2300">
    <property type="match status" value="1"/>
</dbReference>
<evidence type="ECO:0000313" key="8">
    <source>
        <dbReference type="Proteomes" id="UP000231637"/>
    </source>
</evidence>
<dbReference type="SMART" id="SM00086">
    <property type="entry name" value="PAC"/>
    <property type="match status" value="1"/>
</dbReference>
<dbReference type="Pfam" id="PF00072">
    <property type="entry name" value="Response_reg"/>
    <property type="match status" value="1"/>
</dbReference>
<dbReference type="RefSeq" id="WP_232726486.1">
    <property type="nucleotide sequence ID" value="NZ_CP018800.1"/>
</dbReference>
<evidence type="ECO:0000256" key="1">
    <source>
        <dbReference type="PROSITE-ProRule" id="PRU00169"/>
    </source>
</evidence>
<evidence type="ECO:0000259" key="2">
    <source>
        <dbReference type="PROSITE" id="PS50110"/>
    </source>
</evidence>
<dbReference type="SUPFAM" id="SSF55785">
    <property type="entry name" value="PYP-like sensor domain (PAS domain)"/>
    <property type="match status" value="1"/>
</dbReference>
<dbReference type="Proteomes" id="UP000231637">
    <property type="component" value="Chromosome"/>
</dbReference>
<evidence type="ECO:0000313" key="7">
    <source>
        <dbReference type="EMBL" id="ATX81088.1"/>
    </source>
</evidence>
<organism evidence="7 8">
    <name type="scientific">Mariprofundus ferrinatatus</name>
    <dbReference type="NCBI Taxonomy" id="1921087"/>
    <lineage>
        <taxon>Bacteria</taxon>
        <taxon>Pseudomonadati</taxon>
        <taxon>Pseudomonadota</taxon>
        <taxon>Candidatius Mariprofundia</taxon>
        <taxon>Mariprofundales</taxon>
        <taxon>Mariprofundaceae</taxon>
        <taxon>Mariprofundus</taxon>
    </lineage>
</organism>
<dbReference type="SUPFAM" id="SSF55073">
    <property type="entry name" value="Nucleotide cyclase"/>
    <property type="match status" value="1"/>
</dbReference>
<dbReference type="EMBL" id="CP018800">
    <property type="protein sequence ID" value="ATX81088.1"/>
    <property type="molecule type" value="Genomic_DNA"/>
</dbReference>
<feature type="domain" description="Response regulatory" evidence="2">
    <location>
        <begin position="4"/>
        <end position="118"/>
    </location>
</feature>
<dbReference type="InterPro" id="IPR001789">
    <property type="entry name" value="Sig_transdc_resp-reg_receiver"/>
</dbReference>
<dbReference type="SUPFAM" id="SSF141868">
    <property type="entry name" value="EAL domain-like"/>
    <property type="match status" value="1"/>
</dbReference>
<dbReference type="Pfam" id="PF08447">
    <property type="entry name" value="PAS_3"/>
    <property type="match status" value="1"/>
</dbReference>
<dbReference type="SMART" id="SM00267">
    <property type="entry name" value="GGDEF"/>
    <property type="match status" value="1"/>
</dbReference>
<dbReference type="InterPro" id="IPR000700">
    <property type="entry name" value="PAS-assoc_C"/>
</dbReference>
<dbReference type="PROSITE" id="PS50887">
    <property type="entry name" value="GGDEF"/>
    <property type="match status" value="1"/>
</dbReference>
<dbReference type="KEGG" id="mfn:Ga0123462_0210"/>
<dbReference type="Pfam" id="PF00990">
    <property type="entry name" value="GGDEF"/>
    <property type="match status" value="1"/>
</dbReference>
<dbReference type="GO" id="GO:0003824">
    <property type="term" value="F:catalytic activity"/>
    <property type="evidence" value="ECO:0007669"/>
    <property type="project" value="UniProtKB-ARBA"/>
</dbReference>
<dbReference type="InterPro" id="IPR035965">
    <property type="entry name" value="PAS-like_dom_sf"/>
</dbReference>
<keyword evidence="8" id="KW-1185">Reference proteome</keyword>
<dbReference type="PROSITE" id="PS50110">
    <property type="entry name" value="RESPONSE_REGULATORY"/>
    <property type="match status" value="1"/>
</dbReference>
<evidence type="ECO:0000259" key="3">
    <source>
        <dbReference type="PROSITE" id="PS50112"/>
    </source>
</evidence>
<dbReference type="InterPro" id="IPR035919">
    <property type="entry name" value="EAL_sf"/>
</dbReference>
<dbReference type="InterPro" id="IPR000014">
    <property type="entry name" value="PAS"/>
</dbReference>
<dbReference type="GO" id="GO:0000160">
    <property type="term" value="P:phosphorelay signal transduction system"/>
    <property type="evidence" value="ECO:0007669"/>
    <property type="project" value="InterPro"/>
</dbReference>
<dbReference type="PROSITE" id="PS50883">
    <property type="entry name" value="EAL"/>
    <property type="match status" value="1"/>
</dbReference>
<dbReference type="InterPro" id="IPR052155">
    <property type="entry name" value="Biofilm_reg_signaling"/>
</dbReference>
<dbReference type="Pfam" id="PF00563">
    <property type="entry name" value="EAL"/>
    <property type="match status" value="1"/>
</dbReference>
<accession>A0A2K8L1B0</accession>